<comment type="caution">
    <text evidence="3">The sequence shown here is derived from an EMBL/GenBank/DDBJ whole genome shotgun (WGS) entry which is preliminary data.</text>
</comment>
<dbReference type="GO" id="GO:0015074">
    <property type="term" value="P:DNA integration"/>
    <property type="evidence" value="ECO:0007669"/>
    <property type="project" value="InterPro"/>
</dbReference>
<dbReference type="Proteomes" id="UP000603141">
    <property type="component" value="Unassembled WGS sequence"/>
</dbReference>
<dbReference type="InterPro" id="IPR036397">
    <property type="entry name" value="RNaseH_sf"/>
</dbReference>
<accession>A0A934S7S9</accession>
<dbReference type="Gene3D" id="3.30.420.10">
    <property type="entry name" value="Ribonuclease H-like superfamily/Ribonuclease H"/>
    <property type="match status" value="1"/>
</dbReference>
<feature type="domain" description="Integrase catalytic" evidence="2">
    <location>
        <begin position="1"/>
        <end position="109"/>
    </location>
</feature>
<evidence type="ECO:0000259" key="2">
    <source>
        <dbReference type="PROSITE" id="PS50994"/>
    </source>
</evidence>
<dbReference type="AlphaFoldDB" id="A0A934S7S9"/>
<name>A0A934S7S9_9BACT</name>
<dbReference type="InterPro" id="IPR050900">
    <property type="entry name" value="Transposase_IS3/IS150/IS904"/>
</dbReference>
<protein>
    <submittedName>
        <fullName evidence="3">Transposase</fullName>
    </submittedName>
</protein>
<dbReference type="EMBL" id="JAENIJ010000041">
    <property type="protein sequence ID" value="MBK1884276.1"/>
    <property type="molecule type" value="Genomic_DNA"/>
</dbReference>
<organism evidence="3 4">
    <name type="scientific">Luteolibacter pohnpeiensis</name>
    <dbReference type="NCBI Taxonomy" id="454153"/>
    <lineage>
        <taxon>Bacteria</taxon>
        <taxon>Pseudomonadati</taxon>
        <taxon>Verrucomicrobiota</taxon>
        <taxon>Verrucomicrobiia</taxon>
        <taxon>Verrucomicrobiales</taxon>
        <taxon>Verrucomicrobiaceae</taxon>
        <taxon>Luteolibacter</taxon>
    </lineage>
</organism>
<dbReference type="InterPro" id="IPR001584">
    <property type="entry name" value="Integrase_cat-core"/>
</dbReference>
<feature type="region of interest" description="Disordered" evidence="1">
    <location>
        <begin position="95"/>
        <end position="130"/>
    </location>
</feature>
<dbReference type="Pfam" id="PF13683">
    <property type="entry name" value="rve_3"/>
    <property type="match status" value="1"/>
</dbReference>
<dbReference type="InterPro" id="IPR012337">
    <property type="entry name" value="RNaseH-like_sf"/>
</dbReference>
<reference evidence="3" key="1">
    <citation type="submission" date="2021-01" db="EMBL/GenBank/DDBJ databases">
        <title>Modified the classification status of verrucomicrobia.</title>
        <authorList>
            <person name="Feng X."/>
        </authorList>
    </citation>
    <scope>NUCLEOTIDE SEQUENCE</scope>
    <source>
        <strain evidence="3">KCTC 22041</strain>
    </source>
</reference>
<dbReference type="SUPFAM" id="SSF53098">
    <property type="entry name" value="Ribonuclease H-like"/>
    <property type="match status" value="1"/>
</dbReference>
<evidence type="ECO:0000256" key="1">
    <source>
        <dbReference type="SAM" id="MobiDB-lite"/>
    </source>
</evidence>
<dbReference type="PROSITE" id="PS50994">
    <property type="entry name" value="INTEGRASE"/>
    <property type="match status" value="1"/>
</dbReference>
<evidence type="ECO:0000313" key="4">
    <source>
        <dbReference type="Proteomes" id="UP000603141"/>
    </source>
</evidence>
<keyword evidence="4" id="KW-1185">Reference proteome</keyword>
<feature type="compositionally biased region" description="Low complexity" evidence="1">
    <location>
        <begin position="101"/>
        <end position="121"/>
    </location>
</feature>
<gene>
    <name evidence="3" type="ORF">JIN85_17790</name>
</gene>
<dbReference type="GO" id="GO:0003676">
    <property type="term" value="F:nucleic acid binding"/>
    <property type="evidence" value="ECO:0007669"/>
    <property type="project" value="InterPro"/>
</dbReference>
<dbReference type="PANTHER" id="PTHR46889">
    <property type="entry name" value="TRANSPOSASE INSF FOR INSERTION SEQUENCE IS3B-RELATED"/>
    <property type="match status" value="1"/>
</dbReference>
<sequence length="130" mass="14699">MEEAVKVAGRKLEILNIDQGCQYTSAAWTGTVEALGAKVSMDGKGCWMDNVFIERLWRSVKHEEIYLKEHATVIVLAQGLREWFGRYNDWRSHQHLGNQTPSRNYRPPAAAPRAALTPPARRSGKPPLRS</sequence>
<dbReference type="PANTHER" id="PTHR46889:SF4">
    <property type="entry name" value="TRANSPOSASE INSO FOR INSERTION SEQUENCE ELEMENT IS911B-RELATED"/>
    <property type="match status" value="1"/>
</dbReference>
<evidence type="ECO:0000313" key="3">
    <source>
        <dbReference type="EMBL" id="MBK1884276.1"/>
    </source>
</evidence>
<proteinExistence type="predicted"/>